<dbReference type="EMBL" id="QWZQ01000018">
    <property type="protein sequence ID" value="RRK10545.1"/>
    <property type="molecule type" value="Genomic_DNA"/>
</dbReference>
<sequence length="158" mass="17361">MQKLWGFGAVIGLTGLLVGCQPATNRATRTVQSTNSTITAVQRVSTTDFAGRWVSPTPATSLYLNAHHQMALFRQNQHTIRGRFAIKMINNQATVTVVDHHPIKLDLDGANTMTMRQNNTTIKLTKDPNWSAQRSDIPATNAVALKKSSLTPAFKPSY</sequence>
<dbReference type="PROSITE" id="PS51257">
    <property type="entry name" value="PROKAR_LIPOPROTEIN"/>
    <property type="match status" value="1"/>
</dbReference>
<gene>
    <name evidence="1" type="ORF">D1831_06705</name>
</gene>
<evidence type="ECO:0000313" key="2">
    <source>
        <dbReference type="Proteomes" id="UP000283633"/>
    </source>
</evidence>
<proteinExistence type="predicted"/>
<organism evidence="1 2">
    <name type="scientific">Lactiplantibacillus garii</name>
    <dbReference type="NCBI Taxonomy" id="2306423"/>
    <lineage>
        <taxon>Bacteria</taxon>
        <taxon>Bacillati</taxon>
        <taxon>Bacillota</taxon>
        <taxon>Bacilli</taxon>
        <taxon>Lactobacillales</taxon>
        <taxon>Lactobacillaceae</taxon>
        <taxon>Lactiplantibacillus</taxon>
    </lineage>
</organism>
<evidence type="ECO:0000313" key="1">
    <source>
        <dbReference type="EMBL" id="RRK10545.1"/>
    </source>
</evidence>
<reference evidence="1 2" key="1">
    <citation type="submission" date="2018-08" db="EMBL/GenBank/DDBJ databases">
        <title>Genome Lactobacillus garii FI11369.</title>
        <authorList>
            <person name="Diaz M."/>
            <person name="Narbad A."/>
        </authorList>
    </citation>
    <scope>NUCLEOTIDE SEQUENCE [LARGE SCALE GENOMIC DNA]</scope>
    <source>
        <strain evidence="1 2">FI11369</strain>
    </source>
</reference>
<evidence type="ECO:0008006" key="3">
    <source>
        <dbReference type="Google" id="ProtNLM"/>
    </source>
</evidence>
<protein>
    <recommendedName>
        <fullName evidence="3">Lipoprotein</fullName>
    </recommendedName>
</protein>
<name>A0A3R8J7C2_9LACO</name>
<dbReference type="OrthoDB" id="2291860at2"/>
<keyword evidence="2" id="KW-1185">Reference proteome</keyword>
<dbReference type="AlphaFoldDB" id="A0A3R8J7C2"/>
<comment type="caution">
    <text evidence="1">The sequence shown here is derived from an EMBL/GenBank/DDBJ whole genome shotgun (WGS) entry which is preliminary data.</text>
</comment>
<accession>A0A3R8J7C2</accession>
<dbReference type="Proteomes" id="UP000283633">
    <property type="component" value="Unassembled WGS sequence"/>
</dbReference>
<dbReference type="RefSeq" id="WP_125072162.1">
    <property type="nucleotide sequence ID" value="NZ_QWZQ01000018.1"/>
</dbReference>